<keyword evidence="1" id="KW-0472">Membrane</keyword>
<accession>A0A4Q7LZZ3</accession>
<evidence type="ECO:0000313" key="3">
    <source>
        <dbReference type="Proteomes" id="UP000293852"/>
    </source>
</evidence>
<dbReference type="OrthoDB" id="5142990at2"/>
<feature type="transmembrane region" description="Helical" evidence="1">
    <location>
        <begin position="97"/>
        <end position="116"/>
    </location>
</feature>
<name>A0A4Q7LZZ3_9MICO</name>
<evidence type="ECO:0000256" key="1">
    <source>
        <dbReference type="SAM" id="Phobius"/>
    </source>
</evidence>
<feature type="transmembrane region" description="Helical" evidence="1">
    <location>
        <begin position="122"/>
        <end position="139"/>
    </location>
</feature>
<organism evidence="2 3">
    <name type="scientific">Xylanimonas ulmi</name>
    <dbReference type="NCBI Taxonomy" id="228973"/>
    <lineage>
        <taxon>Bacteria</taxon>
        <taxon>Bacillati</taxon>
        <taxon>Actinomycetota</taxon>
        <taxon>Actinomycetes</taxon>
        <taxon>Micrococcales</taxon>
        <taxon>Promicromonosporaceae</taxon>
        <taxon>Xylanimonas</taxon>
    </lineage>
</organism>
<feature type="transmembrane region" description="Helical" evidence="1">
    <location>
        <begin position="170"/>
        <end position="190"/>
    </location>
</feature>
<evidence type="ECO:0000313" key="2">
    <source>
        <dbReference type="EMBL" id="RZS60614.1"/>
    </source>
</evidence>
<dbReference type="RefSeq" id="WP_130412670.1">
    <property type="nucleotide sequence ID" value="NZ_SGWX01000001.1"/>
</dbReference>
<sequence length="216" mass="24050">MEFLGMPIEIGLDRFILAQAFGVLTLVFNFWSYQMEDQRKYFLRFTIGSAFWLAMYLAMGAQLPVILVAVFSTLRGVVFWWALGVDSPWRRMFARRLMYTTLAIAFAAAVVAIPGARPETRPLQVFLLIGVVLFVIGQYMPGVYLVRVFATVYAVAVLLVNTPLDTFNPIGVIIELNNLIAVAVFFVLLARRRKERARLAAIPPKALALGAAVTGA</sequence>
<feature type="transmembrane region" description="Helical" evidence="1">
    <location>
        <begin position="144"/>
        <end position="164"/>
    </location>
</feature>
<protein>
    <submittedName>
        <fullName evidence="2">Inner membrane protein</fullName>
    </submittedName>
</protein>
<feature type="transmembrane region" description="Helical" evidence="1">
    <location>
        <begin position="65"/>
        <end position="85"/>
    </location>
</feature>
<feature type="transmembrane region" description="Helical" evidence="1">
    <location>
        <begin position="41"/>
        <end position="59"/>
    </location>
</feature>
<comment type="caution">
    <text evidence="2">The sequence shown here is derived from an EMBL/GenBank/DDBJ whole genome shotgun (WGS) entry which is preliminary data.</text>
</comment>
<keyword evidence="1" id="KW-1133">Transmembrane helix</keyword>
<dbReference type="EMBL" id="SGWX01000001">
    <property type="protein sequence ID" value="RZS60614.1"/>
    <property type="molecule type" value="Genomic_DNA"/>
</dbReference>
<dbReference type="AlphaFoldDB" id="A0A4Q7LZZ3"/>
<feature type="transmembrane region" description="Helical" evidence="1">
    <location>
        <begin position="15"/>
        <end position="34"/>
    </location>
</feature>
<proteinExistence type="predicted"/>
<gene>
    <name evidence="2" type="ORF">EV386_0883</name>
</gene>
<keyword evidence="1" id="KW-0812">Transmembrane</keyword>
<reference evidence="2 3" key="1">
    <citation type="submission" date="2019-02" db="EMBL/GenBank/DDBJ databases">
        <title>Sequencing the genomes of 1000 actinobacteria strains.</title>
        <authorList>
            <person name="Klenk H.-P."/>
        </authorList>
    </citation>
    <scope>NUCLEOTIDE SEQUENCE [LARGE SCALE GENOMIC DNA]</scope>
    <source>
        <strain evidence="2 3">DSM 16932</strain>
    </source>
</reference>
<keyword evidence="3" id="KW-1185">Reference proteome</keyword>
<dbReference type="Proteomes" id="UP000293852">
    <property type="component" value="Unassembled WGS sequence"/>
</dbReference>